<protein>
    <submittedName>
        <fullName evidence="1">Uncharacterized protein</fullName>
    </submittedName>
</protein>
<name>A0ABW8MXW7_9BURK</name>
<sequence>MKMKVSRWPLVIYIGSRSSQKAHESTTLGEHVEGMTDKENVDNGYVKSVGLMTIEVK</sequence>
<evidence type="ECO:0000313" key="2">
    <source>
        <dbReference type="Proteomes" id="UP001620514"/>
    </source>
</evidence>
<accession>A0ABW8MXW7</accession>
<dbReference type="EMBL" id="JBIYDN010000033">
    <property type="protein sequence ID" value="MFK4447281.1"/>
    <property type="molecule type" value="Genomic_DNA"/>
</dbReference>
<gene>
    <name evidence="1" type="ORF">ABH943_007317</name>
</gene>
<comment type="caution">
    <text evidence="1">The sequence shown here is derived from an EMBL/GenBank/DDBJ whole genome shotgun (WGS) entry which is preliminary data.</text>
</comment>
<reference evidence="1 2" key="1">
    <citation type="submission" date="2024-10" db="EMBL/GenBank/DDBJ databases">
        <authorList>
            <person name="Deangelis K."/>
            <person name="Huntemann M."/>
            <person name="Clum A."/>
            <person name="Wang J."/>
            <person name="Palaniappan K."/>
            <person name="Ritter S."/>
            <person name="Chen I.-M."/>
            <person name="Stamatis D."/>
            <person name="Reddy T."/>
            <person name="O'Malley R."/>
            <person name="Daum C."/>
            <person name="Ng V."/>
            <person name="Ivanova N."/>
            <person name="Kyrpides N."/>
            <person name="Woyke T."/>
        </authorList>
    </citation>
    <scope>NUCLEOTIDE SEQUENCE [LARGE SCALE GENOMIC DNA]</scope>
    <source>
        <strain evidence="1 2">GAS97</strain>
    </source>
</reference>
<proteinExistence type="predicted"/>
<keyword evidence="2" id="KW-1185">Reference proteome</keyword>
<dbReference type="Proteomes" id="UP001620514">
    <property type="component" value="Unassembled WGS sequence"/>
</dbReference>
<organism evidence="1 2">
    <name type="scientific">Caballeronia udeis</name>
    <dbReference type="NCBI Taxonomy" id="1232866"/>
    <lineage>
        <taxon>Bacteria</taxon>
        <taxon>Pseudomonadati</taxon>
        <taxon>Pseudomonadota</taxon>
        <taxon>Betaproteobacteria</taxon>
        <taxon>Burkholderiales</taxon>
        <taxon>Burkholderiaceae</taxon>
        <taxon>Caballeronia</taxon>
    </lineage>
</organism>
<dbReference type="RefSeq" id="WP_404612762.1">
    <property type="nucleotide sequence ID" value="NZ_JBIYDN010000033.1"/>
</dbReference>
<reference evidence="1 2" key="2">
    <citation type="submission" date="2024-11" db="EMBL/GenBank/DDBJ databases">
        <title>Using genomics to understand microbial adaptation to soil warming.</title>
        <authorList>
            <person name="Deangelis K.M. PhD."/>
        </authorList>
    </citation>
    <scope>NUCLEOTIDE SEQUENCE [LARGE SCALE GENOMIC DNA]</scope>
    <source>
        <strain evidence="1 2">GAS97</strain>
    </source>
</reference>
<evidence type="ECO:0000313" key="1">
    <source>
        <dbReference type="EMBL" id="MFK4447281.1"/>
    </source>
</evidence>